<dbReference type="InterPro" id="IPR027417">
    <property type="entry name" value="P-loop_NTPase"/>
</dbReference>
<dbReference type="InterPro" id="IPR038729">
    <property type="entry name" value="Rad50/SbcC_AAA"/>
</dbReference>
<keyword evidence="7" id="KW-1185">Reference proteome</keyword>
<accession>A0ABV3Q6R6</accession>
<feature type="coiled-coil region" evidence="4">
    <location>
        <begin position="215"/>
        <end position="283"/>
    </location>
</feature>
<keyword evidence="4" id="KW-0175">Coiled coil</keyword>
<dbReference type="SUPFAM" id="SSF52540">
    <property type="entry name" value="P-loop containing nucleoside triphosphate hydrolases"/>
    <property type="match status" value="2"/>
</dbReference>
<proteinExistence type="inferred from homology"/>
<comment type="caution">
    <text evidence="6">The sequence shown here is derived from an EMBL/GenBank/DDBJ whole genome shotgun (WGS) entry which is preliminary data.</text>
</comment>
<organism evidence="6 7">
    <name type="scientific">Jeotgalibacillus marinus</name>
    <dbReference type="NCBI Taxonomy" id="86667"/>
    <lineage>
        <taxon>Bacteria</taxon>
        <taxon>Bacillati</taxon>
        <taxon>Bacillota</taxon>
        <taxon>Bacilli</taxon>
        <taxon>Bacillales</taxon>
        <taxon>Caryophanaceae</taxon>
        <taxon>Jeotgalibacillus</taxon>
    </lineage>
</organism>
<feature type="coiled-coil region" evidence="4">
    <location>
        <begin position="424"/>
        <end position="475"/>
    </location>
</feature>
<evidence type="ECO:0000313" key="7">
    <source>
        <dbReference type="Proteomes" id="UP001556040"/>
    </source>
</evidence>
<protein>
    <recommendedName>
        <fullName evidence="3">Nuclease SbcCD subunit C</fullName>
    </recommendedName>
</protein>
<comment type="similarity">
    <text evidence="1">Belongs to the SMC family. SbcC subfamily.</text>
</comment>
<dbReference type="EMBL" id="JBFMIA010000012">
    <property type="protein sequence ID" value="MEW9502594.1"/>
    <property type="molecule type" value="Genomic_DNA"/>
</dbReference>
<dbReference type="PANTHER" id="PTHR32114">
    <property type="entry name" value="ABC TRANSPORTER ABCH.3"/>
    <property type="match status" value="1"/>
</dbReference>
<evidence type="ECO:0000256" key="2">
    <source>
        <dbReference type="ARBA" id="ARBA00011322"/>
    </source>
</evidence>
<gene>
    <name evidence="6" type="ORF">AB1471_12425</name>
</gene>
<dbReference type="Pfam" id="PF13476">
    <property type="entry name" value="AAA_23"/>
    <property type="match status" value="1"/>
</dbReference>
<feature type="domain" description="Rad50/SbcC-type AAA" evidence="5">
    <location>
        <begin position="5"/>
        <end position="236"/>
    </location>
</feature>
<dbReference type="RefSeq" id="WP_367780086.1">
    <property type="nucleotide sequence ID" value="NZ_JBFMIA010000012.1"/>
</dbReference>
<evidence type="ECO:0000256" key="4">
    <source>
        <dbReference type="SAM" id="Coils"/>
    </source>
</evidence>
<sequence>MIFNKIELHNFRQFYGTQEIIFSIKDGKHVTVIHGENGSGKTALLNAFNWCLYGKTDLPKPNDLINEFAYSEMDKLGKVEMYIELEFKSRQTEYLLRRTLKFEEKDKWTFAKDTTGEVTLKYYSDDRYKEIGNPSIELNQILPENMRNYFFFDGERIDNLSKQEDSLEIKEAIKTIMDLEVLERSIEHTKSVKKQFMDEFKENTNDSTKLVVNQLENATSKLDNMKVELDQVKNNISIRKSQKQDIEIKLSKIDSIAVIQQERMELEKEKGKSEMELRDVSKKITQKISKEGYLAITRSLVHRVSERLEETNNTRSSRVEVPIRVLKTIIENDKCICGTSLSDGQDALAEIKHLLDHSSPDNEATSYAYLSGDNKLVDSYRNRFFEDLTDLRKREANLIEHIDDTMNRIEEKSAEISKRDFEDLNGLEKKRKTFELEIESYQKDLGLLENSIENYEREIKDLEKQLAEQKEIESKAVISKKRYETSAKILDVMEQIHIIKENEVKVELKERLKKVYSYFLRKEYSIDLSSDFTLIVKNKSQKKVAMSQGERQITSLSFIGAIVEMAREKYNKRSGNGIGEGGIYPLVMDSPFGALDSDHRKRVAQGVHKLSDQIIVILSTSQWKGQVEESLSNYVGSSYTLDYQAPMVSGDPSFEFTKIEVSSK</sequence>
<evidence type="ECO:0000313" key="6">
    <source>
        <dbReference type="EMBL" id="MEW9502594.1"/>
    </source>
</evidence>
<evidence type="ECO:0000259" key="5">
    <source>
        <dbReference type="Pfam" id="PF13476"/>
    </source>
</evidence>
<dbReference type="Proteomes" id="UP001556040">
    <property type="component" value="Unassembled WGS sequence"/>
</dbReference>
<evidence type="ECO:0000256" key="3">
    <source>
        <dbReference type="ARBA" id="ARBA00013368"/>
    </source>
</evidence>
<reference evidence="6 7" key="1">
    <citation type="journal article" date="1979" name="Int. J. Syst. Evol. Microbiol.">
        <title>Bacillus globisporus subsp. marinus subsp. nov.</title>
        <authorList>
            <person name="Liu H."/>
        </authorList>
    </citation>
    <scope>NUCLEOTIDE SEQUENCE [LARGE SCALE GENOMIC DNA]</scope>
    <source>
        <strain evidence="6 7">DSM 1297</strain>
    </source>
</reference>
<evidence type="ECO:0000256" key="1">
    <source>
        <dbReference type="ARBA" id="ARBA00006930"/>
    </source>
</evidence>
<name>A0ABV3Q6R6_9BACL</name>
<comment type="subunit">
    <text evidence="2">Heterodimer of SbcC and SbcD.</text>
</comment>
<dbReference type="PANTHER" id="PTHR32114:SF2">
    <property type="entry name" value="ABC TRANSPORTER ABCH.3"/>
    <property type="match status" value="1"/>
</dbReference>
<dbReference type="Gene3D" id="3.40.50.300">
    <property type="entry name" value="P-loop containing nucleotide triphosphate hydrolases"/>
    <property type="match status" value="2"/>
</dbReference>